<evidence type="ECO:0000313" key="3">
    <source>
        <dbReference type="Proteomes" id="UP000694941"/>
    </source>
</evidence>
<evidence type="ECO:0000256" key="1">
    <source>
        <dbReference type="SAM" id="MobiDB-lite"/>
    </source>
</evidence>
<evidence type="ECO:0000313" key="4">
    <source>
        <dbReference type="RefSeq" id="XP_013783012.1"/>
    </source>
</evidence>
<dbReference type="SMART" id="SM00597">
    <property type="entry name" value="ZnF_TTF"/>
    <property type="match status" value="1"/>
</dbReference>
<accession>A0ABM1BJ40</accession>
<feature type="compositionally biased region" description="Basic and acidic residues" evidence="1">
    <location>
        <begin position="74"/>
        <end position="97"/>
    </location>
</feature>
<reference evidence="4" key="1">
    <citation type="submission" date="2025-08" db="UniProtKB">
        <authorList>
            <consortium name="RefSeq"/>
        </authorList>
    </citation>
    <scope>IDENTIFICATION</scope>
    <source>
        <tissue evidence="4">Muscle</tissue>
    </source>
</reference>
<gene>
    <name evidence="4" type="primary">LOC106467230</name>
</gene>
<organism evidence="3 4">
    <name type="scientific">Limulus polyphemus</name>
    <name type="common">Atlantic horseshoe crab</name>
    <dbReference type="NCBI Taxonomy" id="6850"/>
    <lineage>
        <taxon>Eukaryota</taxon>
        <taxon>Metazoa</taxon>
        <taxon>Ecdysozoa</taxon>
        <taxon>Arthropoda</taxon>
        <taxon>Chelicerata</taxon>
        <taxon>Merostomata</taxon>
        <taxon>Xiphosura</taxon>
        <taxon>Limulidae</taxon>
        <taxon>Limulus</taxon>
    </lineage>
</organism>
<dbReference type="PANTHER" id="PTHR45749:SF23">
    <property type="entry name" value="ZINC FINGER MYM-TYPE PROTEIN 1-LIKE"/>
    <property type="match status" value="1"/>
</dbReference>
<feature type="domain" description="TTF-type" evidence="2">
    <location>
        <begin position="147"/>
        <end position="247"/>
    </location>
</feature>
<evidence type="ECO:0000259" key="2">
    <source>
        <dbReference type="SMART" id="SM00597"/>
    </source>
</evidence>
<proteinExistence type="predicted"/>
<keyword evidence="3" id="KW-1185">Reference proteome</keyword>
<dbReference type="Proteomes" id="UP000694941">
    <property type="component" value="Unplaced"/>
</dbReference>
<dbReference type="RefSeq" id="XP_013783012.1">
    <property type="nucleotide sequence ID" value="XM_013927558.1"/>
</dbReference>
<dbReference type="PANTHER" id="PTHR45749">
    <property type="match status" value="1"/>
</dbReference>
<name>A0ABM1BJ40_LIMPO</name>
<sequence length="383" mass="43902">MRQIDVNHSNQSVVWKTLYKTPTKVKYQFNVGDQRSIKKEREQESLQKNTSKLDKFFKPAKELILDDVDDEKVGEESQREVHSGSDDGEIADKSSKSMESDLGMWPYKITEDMRVYWLTTGSEACWIMNAGIVKSIKYDGKHKCYFSKSMFYRSITNGEKIRSRLCYSPSTGKAFCFNCKLFSNSSEDHAFSKYGFSEWKNASQRLESHENSQVHRDATITLTTKYRVIGCVNSLITRQYQSECHYMKALLERVIATIKFLAERGLAFRGHNECIGSPNNGKFLGTLELLAQFDPFLATHVEKNGNKGKGYLYNFFSASTYWWEILVGELGKNLAVVKRLGDTRWSAHASATADLYQGYEKVNSALLRIQMKGQTRDKKPEVL</sequence>
<protein>
    <submittedName>
        <fullName evidence="4">Uncharacterized protein LOC106467230</fullName>
    </submittedName>
</protein>
<feature type="region of interest" description="Disordered" evidence="1">
    <location>
        <begin position="68"/>
        <end position="97"/>
    </location>
</feature>
<dbReference type="InterPro" id="IPR006580">
    <property type="entry name" value="Znf_TTF"/>
</dbReference>
<dbReference type="GeneID" id="106467230"/>